<organism evidence="2">
    <name type="scientific">bioreactor metagenome</name>
    <dbReference type="NCBI Taxonomy" id="1076179"/>
    <lineage>
        <taxon>unclassified sequences</taxon>
        <taxon>metagenomes</taxon>
        <taxon>ecological metagenomes</taxon>
    </lineage>
</organism>
<evidence type="ECO:0000313" key="2">
    <source>
        <dbReference type="EMBL" id="MPM11946.1"/>
    </source>
</evidence>
<dbReference type="InterPro" id="IPR032388">
    <property type="entry name" value="FlgT_C"/>
</dbReference>
<reference evidence="2" key="1">
    <citation type="submission" date="2019-08" db="EMBL/GenBank/DDBJ databases">
        <authorList>
            <person name="Kucharzyk K."/>
            <person name="Murdoch R.W."/>
            <person name="Higgins S."/>
            <person name="Loffler F."/>
        </authorList>
    </citation>
    <scope>NUCLEOTIDE SEQUENCE</scope>
</reference>
<feature type="domain" description="Flagellar assembly protein T C-terminal" evidence="1">
    <location>
        <begin position="276"/>
        <end position="348"/>
    </location>
</feature>
<sequence>MRPSADTYSGYPAKNVLEAETMKPTMKTNAVALVFSLCFLFSAEAGVSGRKTVLLLPTLNFTEYEIWESKFYPVNVLERKMNEHLASLLRRDPFTDVRILDETGAERWFAGERRPGDYAVQMELFSVLAKEREVLGSFEKADVSLRVRIYDGGSGQMQDSRIASGKDKRYTFNPGDDRLYFLNAREYPVLEILQTNLFSRIHKDGLDLLRLTPPDKGQKMSRPTWKQFSSTSHWQAFKNAIADAAGGISGISEEGFALTGRIIAPTADSTARRREYIITLGREDSLAVGDILQVVRGDSYITVDPENPVVVVPRVVGNVKVTKLMDSESVVVLINEKSRDPVQLNDLVRASSFGTKKAAPLK</sequence>
<dbReference type="EMBL" id="VSSQ01001900">
    <property type="protein sequence ID" value="MPM11946.1"/>
    <property type="molecule type" value="Genomic_DNA"/>
</dbReference>
<dbReference type="AlphaFoldDB" id="A0A644X6Y9"/>
<evidence type="ECO:0000259" key="1">
    <source>
        <dbReference type="Pfam" id="PF16538"/>
    </source>
</evidence>
<accession>A0A644X6Y9</accession>
<gene>
    <name evidence="2" type="ORF">SDC9_58297</name>
</gene>
<name>A0A644X6Y9_9ZZZZ</name>
<protein>
    <recommendedName>
        <fullName evidence="1">Flagellar assembly protein T C-terminal domain-containing protein</fullName>
    </recommendedName>
</protein>
<proteinExistence type="predicted"/>
<comment type="caution">
    <text evidence="2">The sequence shown here is derived from an EMBL/GenBank/DDBJ whole genome shotgun (WGS) entry which is preliminary data.</text>
</comment>
<dbReference type="Pfam" id="PF16538">
    <property type="entry name" value="FlgT_C"/>
    <property type="match status" value="1"/>
</dbReference>